<reference evidence="3" key="1">
    <citation type="submission" date="2021-12" db="EMBL/GenBank/DDBJ databases">
        <authorList>
            <person name="King R."/>
        </authorList>
    </citation>
    <scope>NUCLEOTIDE SEQUENCE</scope>
</reference>
<gene>
    <name evidence="3" type="ORF">CHILSU_LOCUS9708</name>
</gene>
<dbReference type="InterPro" id="IPR008011">
    <property type="entry name" value="Complex1_LYR_dom"/>
</dbReference>
<protein>
    <recommendedName>
        <fullName evidence="2">Complex 1 LYR protein domain-containing protein</fullName>
    </recommendedName>
</protein>
<dbReference type="Proteomes" id="UP001153292">
    <property type="component" value="Chromosome 6"/>
</dbReference>
<dbReference type="EMBL" id="OU963899">
    <property type="protein sequence ID" value="CAH0406334.1"/>
    <property type="molecule type" value="Genomic_DNA"/>
</dbReference>
<accession>A0ABN8BH13</accession>
<dbReference type="Pfam" id="PF05347">
    <property type="entry name" value="Complex1_LYR"/>
    <property type="match status" value="1"/>
</dbReference>
<name>A0ABN8BH13_CHISP</name>
<evidence type="ECO:0000256" key="1">
    <source>
        <dbReference type="SAM" id="MobiDB-lite"/>
    </source>
</evidence>
<evidence type="ECO:0000313" key="4">
    <source>
        <dbReference type="Proteomes" id="UP001153292"/>
    </source>
</evidence>
<feature type="region of interest" description="Disordered" evidence="1">
    <location>
        <begin position="1"/>
        <end position="45"/>
    </location>
</feature>
<keyword evidence="4" id="KW-1185">Reference proteome</keyword>
<evidence type="ECO:0000259" key="2">
    <source>
        <dbReference type="Pfam" id="PF05347"/>
    </source>
</evidence>
<sequence>MQTRAPPPTEVAGGPPSSAVSGAPSSEFAAGNHSQPHGQHGDTLLHADAPLFGQPADLQVGHQRLLIAVINLSAQLGYGTLQVHPTSCIRIHLTLLQHRNSLLEGVKSSCKRTAEGRYLRAEFPHLLHAAGQHTFHITVGILKFIMLVARAEVLGQYKKLLLYSKSLALTDPVYFKNRITSEFKKNKTLTVPEDIRFAYQKGEALLRRGAVL</sequence>
<organism evidence="3 4">
    <name type="scientific">Chilo suppressalis</name>
    <name type="common">Asiatic rice borer moth</name>
    <dbReference type="NCBI Taxonomy" id="168631"/>
    <lineage>
        <taxon>Eukaryota</taxon>
        <taxon>Metazoa</taxon>
        <taxon>Ecdysozoa</taxon>
        <taxon>Arthropoda</taxon>
        <taxon>Hexapoda</taxon>
        <taxon>Insecta</taxon>
        <taxon>Pterygota</taxon>
        <taxon>Neoptera</taxon>
        <taxon>Endopterygota</taxon>
        <taxon>Lepidoptera</taxon>
        <taxon>Glossata</taxon>
        <taxon>Ditrysia</taxon>
        <taxon>Pyraloidea</taxon>
        <taxon>Crambidae</taxon>
        <taxon>Crambinae</taxon>
        <taxon>Chilo</taxon>
    </lineage>
</organism>
<evidence type="ECO:0000313" key="3">
    <source>
        <dbReference type="EMBL" id="CAH0406334.1"/>
    </source>
</evidence>
<feature type="compositionally biased region" description="Low complexity" evidence="1">
    <location>
        <begin position="11"/>
        <end position="26"/>
    </location>
</feature>
<feature type="domain" description="Complex 1 LYR protein" evidence="2">
    <location>
        <begin position="152"/>
        <end position="206"/>
    </location>
</feature>
<proteinExistence type="predicted"/>